<name>A0A396IY75_MEDTR</name>
<comment type="caution">
    <text evidence="1">The sequence shown here is derived from an EMBL/GenBank/DDBJ whole genome shotgun (WGS) entry which is preliminary data.</text>
</comment>
<organism evidence="1">
    <name type="scientific">Medicago truncatula</name>
    <name type="common">Barrel medic</name>
    <name type="synonym">Medicago tribuloides</name>
    <dbReference type="NCBI Taxonomy" id="3880"/>
    <lineage>
        <taxon>Eukaryota</taxon>
        <taxon>Viridiplantae</taxon>
        <taxon>Streptophyta</taxon>
        <taxon>Embryophyta</taxon>
        <taxon>Tracheophyta</taxon>
        <taxon>Spermatophyta</taxon>
        <taxon>Magnoliopsida</taxon>
        <taxon>eudicotyledons</taxon>
        <taxon>Gunneridae</taxon>
        <taxon>Pentapetalae</taxon>
        <taxon>rosids</taxon>
        <taxon>fabids</taxon>
        <taxon>Fabales</taxon>
        <taxon>Fabaceae</taxon>
        <taxon>Papilionoideae</taxon>
        <taxon>50 kb inversion clade</taxon>
        <taxon>NPAAA clade</taxon>
        <taxon>Hologalegina</taxon>
        <taxon>IRL clade</taxon>
        <taxon>Trifolieae</taxon>
        <taxon>Medicago</taxon>
    </lineage>
</organism>
<proteinExistence type="predicted"/>
<reference evidence="1" key="1">
    <citation type="journal article" date="2018" name="Nat. Plants">
        <title>Whole-genome landscape of Medicago truncatula symbiotic genes.</title>
        <authorList>
            <person name="Pecrix Y."/>
            <person name="Gamas P."/>
            <person name="Carrere S."/>
        </authorList>
    </citation>
    <scope>NUCLEOTIDE SEQUENCE</scope>
    <source>
        <tissue evidence="1">Leaves</tissue>
    </source>
</reference>
<sequence length="97" mass="10655">MVMYVCVFVHARKENPQTSAVLPFLSVSFGSEPFFSNRCNSRLSLLPAAKHVLIGRSVLPRANMASVSSKIASNPGISEVCKCCNKVRHISRVVYTL</sequence>
<dbReference type="EMBL" id="PSQE01000003">
    <property type="protein sequence ID" value="RHN70679.1"/>
    <property type="molecule type" value="Genomic_DNA"/>
</dbReference>
<protein>
    <submittedName>
        <fullName evidence="1">Uncharacterized protein</fullName>
    </submittedName>
</protein>
<evidence type="ECO:0000313" key="1">
    <source>
        <dbReference type="EMBL" id="RHN70679.1"/>
    </source>
</evidence>
<dbReference type="Gramene" id="rna19289">
    <property type="protein sequence ID" value="RHN70679.1"/>
    <property type="gene ID" value="gene19289"/>
</dbReference>
<gene>
    <name evidence="1" type="ORF">MtrunA17_Chr3g0138151</name>
</gene>
<dbReference type="Proteomes" id="UP000265566">
    <property type="component" value="Chromosome 3"/>
</dbReference>
<dbReference type="AlphaFoldDB" id="A0A396IY75"/>
<accession>A0A396IY75</accession>